<evidence type="ECO:0000313" key="8">
    <source>
        <dbReference type="EMBL" id="KAF6833264.1"/>
    </source>
</evidence>
<keyword evidence="2" id="KW-0813">Transport</keyword>
<feature type="transmembrane region" description="Helical" evidence="7">
    <location>
        <begin position="413"/>
        <end position="433"/>
    </location>
</feature>
<evidence type="ECO:0000256" key="7">
    <source>
        <dbReference type="SAM" id="Phobius"/>
    </source>
</evidence>
<evidence type="ECO:0000313" key="9">
    <source>
        <dbReference type="Proteomes" id="UP000654918"/>
    </source>
</evidence>
<dbReference type="GO" id="GO:0016020">
    <property type="term" value="C:membrane"/>
    <property type="evidence" value="ECO:0007669"/>
    <property type="project" value="UniProtKB-SubCell"/>
</dbReference>
<feature type="transmembrane region" description="Helical" evidence="7">
    <location>
        <begin position="116"/>
        <end position="134"/>
    </location>
</feature>
<feature type="compositionally biased region" description="Basic and acidic residues" evidence="6">
    <location>
        <begin position="1"/>
        <end position="11"/>
    </location>
</feature>
<dbReference type="EMBL" id="WIGO01000060">
    <property type="protein sequence ID" value="KAF6833264.1"/>
    <property type="molecule type" value="Genomic_DNA"/>
</dbReference>
<sequence>MATLDEKHVKVASESPDTQSDGEHLEIDWAPEEEQRLVRKVDLLIMPLLIMAFFALQIDRGNMGNALTDFFLRDVGITQNQFNVGQQLLSAGIVILEVSFFEIPSNLILYRIGPTLWIGGQIVAWGLVATFQAFQKGLGPFMVTRLLLGLCEAGFIPAALYTMTRWYKREETSKRFSWFFIGNMLAAACSGLIAYGILHMRGVAGLTGWQWLFILEGIFTVLIGIGFLAFFPNQVDNPVSILGFRYFTEKEAEILYKRVMIDDPSKAHPKRSVSWTELKSALTNWRLIPHVIFTISALAPSSTLSSYAPSLVTSMGYDRLQSNAMVSIGAWILIPVNLFWGWIADKSKMRGPWVFLGLLIFWGFNLGNMLLIDSGRTQRFTMLTLSVAFSFPWHPVNGAWVSMNAKSAGERSITMAILIMAANCSGIVGKQLFREEDAPKYRQGWTVITGLVTVAAFCGIWANVQYYFLNKRRLRRTGLPYQY</sequence>
<dbReference type="AlphaFoldDB" id="A0A8H6KKL4"/>
<feature type="transmembrane region" description="Helical" evidence="7">
    <location>
        <begin position="176"/>
        <end position="197"/>
    </location>
</feature>
<dbReference type="SUPFAM" id="SSF103473">
    <property type="entry name" value="MFS general substrate transporter"/>
    <property type="match status" value="1"/>
</dbReference>
<comment type="caution">
    <text evidence="8">The sequence shown here is derived from an EMBL/GenBank/DDBJ whole genome shotgun (WGS) entry which is preliminary data.</text>
</comment>
<dbReference type="InterPro" id="IPR036259">
    <property type="entry name" value="MFS_trans_sf"/>
</dbReference>
<dbReference type="GO" id="GO:0022857">
    <property type="term" value="F:transmembrane transporter activity"/>
    <property type="evidence" value="ECO:0007669"/>
    <property type="project" value="InterPro"/>
</dbReference>
<dbReference type="InterPro" id="IPR011701">
    <property type="entry name" value="MFS"/>
</dbReference>
<name>A0A8H6KKL4_9PEZI</name>
<evidence type="ECO:0000256" key="6">
    <source>
        <dbReference type="SAM" id="MobiDB-lite"/>
    </source>
</evidence>
<dbReference type="Gene3D" id="1.20.1250.20">
    <property type="entry name" value="MFS general substrate transporter like domains"/>
    <property type="match status" value="2"/>
</dbReference>
<reference evidence="8" key="1">
    <citation type="journal article" date="2020" name="Phytopathology">
        <title>Genome Sequence Resources of Colletotrichum truncatum, C. plurivorum, C. musicola, and C. sojae: Four Species Pathogenic to Soybean (Glycine max).</title>
        <authorList>
            <person name="Rogerio F."/>
            <person name="Boufleur T.R."/>
            <person name="Ciampi-Guillardi M."/>
            <person name="Sukno S.A."/>
            <person name="Thon M.R."/>
            <person name="Massola Junior N.S."/>
            <person name="Baroncelli R."/>
        </authorList>
    </citation>
    <scope>NUCLEOTIDE SEQUENCE</scope>
    <source>
        <strain evidence="8">LFN00145</strain>
    </source>
</reference>
<evidence type="ECO:0000256" key="3">
    <source>
        <dbReference type="ARBA" id="ARBA00022692"/>
    </source>
</evidence>
<accession>A0A8H6KKL4</accession>
<dbReference type="Pfam" id="PF07690">
    <property type="entry name" value="MFS_1"/>
    <property type="match status" value="1"/>
</dbReference>
<keyword evidence="5 7" id="KW-0472">Membrane</keyword>
<dbReference type="Proteomes" id="UP000654918">
    <property type="component" value="Unassembled WGS sequence"/>
</dbReference>
<feature type="transmembrane region" description="Helical" evidence="7">
    <location>
        <begin position="320"/>
        <end position="340"/>
    </location>
</feature>
<gene>
    <name evidence="8" type="ORF">CPLU01_05615</name>
</gene>
<feature type="transmembrane region" description="Helical" evidence="7">
    <location>
        <begin position="352"/>
        <end position="371"/>
    </location>
</feature>
<keyword evidence="3 7" id="KW-0812">Transmembrane</keyword>
<proteinExistence type="predicted"/>
<evidence type="ECO:0000256" key="2">
    <source>
        <dbReference type="ARBA" id="ARBA00022448"/>
    </source>
</evidence>
<feature type="transmembrane region" description="Helical" evidence="7">
    <location>
        <begin position="146"/>
        <end position="164"/>
    </location>
</feature>
<organism evidence="8 9">
    <name type="scientific">Colletotrichum plurivorum</name>
    <dbReference type="NCBI Taxonomy" id="2175906"/>
    <lineage>
        <taxon>Eukaryota</taxon>
        <taxon>Fungi</taxon>
        <taxon>Dikarya</taxon>
        <taxon>Ascomycota</taxon>
        <taxon>Pezizomycotina</taxon>
        <taxon>Sordariomycetes</taxon>
        <taxon>Hypocreomycetidae</taxon>
        <taxon>Glomerellales</taxon>
        <taxon>Glomerellaceae</taxon>
        <taxon>Colletotrichum</taxon>
        <taxon>Colletotrichum orchidearum species complex</taxon>
    </lineage>
</organism>
<feature type="region of interest" description="Disordered" evidence="6">
    <location>
        <begin position="1"/>
        <end position="25"/>
    </location>
</feature>
<evidence type="ECO:0000256" key="1">
    <source>
        <dbReference type="ARBA" id="ARBA00004141"/>
    </source>
</evidence>
<comment type="subcellular location">
    <subcellularLocation>
        <location evidence="1">Membrane</location>
        <topology evidence="1">Multi-pass membrane protein</topology>
    </subcellularLocation>
</comment>
<keyword evidence="9" id="KW-1185">Reference proteome</keyword>
<feature type="transmembrane region" description="Helical" evidence="7">
    <location>
        <begin position="445"/>
        <end position="469"/>
    </location>
</feature>
<feature type="transmembrane region" description="Helical" evidence="7">
    <location>
        <begin position="209"/>
        <end position="231"/>
    </location>
</feature>
<protein>
    <submittedName>
        <fullName evidence="8">Transporter YIL166C-like protein 10</fullName>
    </submittedName>
</protein>
<dbReference type="PANTHER" id="PTHR43791">
    <property type="entry name" value="PERMEASE-RELATED"/>
    <property type="match status" value="1"/>
</dbReference>
<evidence type="ECO:0000256" key="4">
    <source>
        <dbReference type="ARBA" id="ARBA00022989"/>
    </source>
</evidence>
<evidence type="ECO:0000256" key="5">
    <source>
        <dbReference type="ARBA" id="ARBA00023136"/>
    </source>
</evidence>
<dbReference type="PANTHER" id="PTHR43791:SF32">
    <property type="entry name" value="MAJOR FACILITATOR SUPERFAMILY (MFS) PROFILE DOMAIN-CONTAINING PROTEIN"/>
    <property type="match status" value="1"/>
</dbReference>
<keyword evidence="4 7" id="KW-1133">Transmembrane helix</keyword>